<dbReference type="EMBL" id="AODM01000018">
    <property type="protein sequence ID" value="EUJ59189.1"/>
    <property type="molecule type" value="Genomic_DNA"/>
</dbReference>
<dbReference type="InterPro" id="IPR002104">
    <property type="entry name" value="Integrase_catalytic"/>
</dbReference>
<dbReference type="Proteomes" id="UP000019241">
    <property type="component" value="Unassembled WGS sequence"/>
</dbReference>
<proteinExistence type="predicted"/>
<dbReference type="InterPro" id="IPR011010">
    <property type="entry name" value="DNA_brk_join_enz"/>
</dbReference>
<dbReference type="AlphaFoldDB" id="W7DUQ1"/>
<comment type="caution">
    <text evidence="3">The sequence shown here is derived from an EMBL/GenBank/DDBJ whole genome shotgun (WGS) entry which is preliminary data.</text>
</comment>
<sequence>MCKNTGVPYHSKHPAHAFRHTHVKRLDEAGISETAIQQRIGHTKGSKITRIYTHSDEIMRKDTINIYAEYKRVKNI</sequence>
<dbReference type="PROSITE" id="PS51898">
    <property type="entry name" value="TYR_RECOMBINASE"/>
    <property type="match status" value="1"/>
</dbReference>
<dbReference type="GO" id="GO:0006310">
    <property type="term" value="P:DNA recombination"/>
    <property type="evidence" value="ECO:0007669"/>
    <property type="project" value="UniProtKB-KW"/>
</dbReference>
<dbReference type="SUPFAM" id="SSF56349">
    <property type="entry name" value="DNA breaking-rejoining enzymes"/>
    <property type="match status" value="1"/>
</dbReference>
<accession>W7DUQ1</accession>
<protein>
    <submittedName>
        <fullName evidence="3">Integrase</fullName>
    </submittedName>
</protein>
<evidence type="ECO:0000259" key="2">
    <source>
        <dbReference type="PROSITE" id="PS51898"/>
    </source>
</evidence>
<evidence type="ECO:0000313" key="4">
    <source>
        <dbReference type="Proteomes" id="UP000019241"/>
    </source>
</evidence>
<keyword evidence="1" id="KW-0233">DNA recombination</keyword>
<dbReference type="GO" id="GO:0003677">
    <property type="term" value="F:DNA binding"/>
    <property type="evidence" value="ECO:0007669"/>
    <property type="project" value="InterPro"/>
</dbReference>
<reference evidence="3 4" key="1">
    <citation type="submission" date="2012-12" db="EMBL/GenBank/DDBJ databases">
        <title>Novel taxa of Listeriaceae from agricultural environments in the United States.</title>
        <authorList>
            <person name="den Bakker H.C."/>
            <person name="Allred A."/>
            <person name="Warchocki S."/>
            <person name="Wright E.M."/>
            <person name="Burrell A."/>
            <person name="Nightingale K.K."/>
            <person name="Kephart D."/>
            <person name="Wiedmann M."/>
        </authorList>
    </citation>
    <scope>NUCLEOTIDE SEQUENCE [LARGE SCALE GENOMIC DNA]</scope>
    <source>
        <strain evidence="3 4">FSL S10-1203</strain>
    </source>
</reference>
<evidence type="ECO:0000256" key="1">
    <source>
        <dbReference type="ARBA" id="ARBA00023172"/>
    </source>
</evidence>
<evidence type="ECO:0000313" key="3">
    <source>
        <dbReference type="EMBL" id="EUJ59189.1"/>
    </source>
</evidence>
<organism evidence="3 4">
    <name type="scientific">Listeria fleischmannii FSL S10-1203</name>
    <dbReference type="NCBI Taxonomy" id="1265822"/>
    <lineage>
        <taxon>Bacteria</taxon>
        <taxon>Bacillati</taxon>
        <taxon>Bacillota</taxon>
        <taxon>Bacilli</taxon>
        <taxon>Bacillales</taxon>
        <taxon>Listeriaceae</taxon>
        <taxon>Listeria</taxon>
    </lineage>
</organism>
<feature type="domain" description="Tyr recombinase" evidence="2">
    <location>
        <begin position="1"/>
        <end position="65"/>
    </location>
</feature>
<dbReference type="Pfam" id="PF00589">
    <property type="entry name" value="Phage_integrase"/>
    <property type="match status" value="1"/>
</dbReference>
<name>W7DUQ1_9LIST</name>
<dbReference type="Gene3D" id="1.10.443.10">
    <property type="entry name" value="Intergrase catalytic core"/>
    <property type="match status" value="1"/>
</dbReference>
<dbReference type="GO" id="GO:0015074">
    <property type="term" value="P:DNA integration"/>
    <property type="evidence" value="ECO:0007669"/>
    <property type="project" value="InterPro"/>
</dbReference>
<dbReference type="InterPro" id="IPR013762">
    <property type="entry name" value="Integrase-like_cat_sf"/>
</dbReference>
<gene>
    <name evidence="3" type="ORF">MCOL2_05940</name>
</gene>